<dbReference type="InterPro" id="IPR009316">
    <property type="entry name" value="COG2"/>
</dbReference>
<dbReference type="GO" id="GO:0017119">
    <property type="term" value="C:Golgi transport complex"/>
    <property type="evidence" value="ECO:0007669"/>
    <property type="project" value="TreeGrafter"/>
</dbReference>
<keyword evidence="2" id="KW-1185">Reference proteome</keyword>
<dbReference type="GO" id="GO:0006891">
    <property type="term" value="P:intra-Golgi vesicle-mediated transport"/>
    <property type="evidence" value="ECO:0007669"/>
    <property type="project" value="TreeGrafter"/>
</dbReference>
<dbReference type="PANTHER" id="PTHR12961">
    <property type="entry name" value="CONSERVED OLIGOMERIC GOLGI COMPLEX COMPONENT 2"/>
    <property type="match status" value="1"/>
</dbReference>
<organism evidence="2 4">
    <name type="scientific">Dioscorea cayennensis subsp. rotundata</name>
    <name type="common">White Guinea yam</name>
    <name type="synonym">Dioscorea rotundata</name>
    <dbReference type="NCBI Taxonomy" id="55577"/>
    <lineage>
        <taxon>Eukaryota</taxon>
        <taxon>Viridiplantae</taxon>
        <taxon>Streptophyta</taxon>
        <taxon>Embryophyta</taxon>
        <taxon>Tracheophyta</taxon>
        <taxon>Spermatophyta</taxon>
        <taxon>Magnoliopsida</taxon>
        <taxon>Liliopsida</taxon>
        <taxon>Dioscoreales</taxon>
        <taxon>Dioscoreaceae</taxon>
        <taxon>Dioscorea</taxon>
    </lineage>
</organism>
<dbReference type="Proteomes" id="UP001515500">
    <property type="component" value="Chromosome 11"/>
</dbReference>
<evidence type="ECO:0000259" key="1">
    <source>
        <dbReference type="Pfam" id="PF12022"/>
    </source>
</evidence>
<dbReference type="GO" id="GO:0007030">
    <property type="term" value="P:Golgi organization"/>
    <property type="evidence" value="ECO:0007669"/>
    <property type="project" value="InterPro"/>
</dbReference>
<dbReference type="GO" id="GO:0016020">
    <property type="term" value="C:membrane"/>
    <property type="evidence" value="ECO:0007669"/>
    <property type="project" value="InterPro"/>
</dbReference>
<reference evidence="3 4" key="1">
    <citation type="submission" date="2025-04" db="UniProtKB">
        <authorList>
            <consortium name="RefSeq"/>
        </authorList>
    </citation>
    <scope>IDENTIFICATION</scope>
</reference>
<sequence>MRQWNVGVYFSLSFQEIAGTLDSVLTVGSITFVDDLNDNGGKDHKLLMRQSVVLMESLRSCWNENVIVFSSTDKFLRLSLQLISRLSSWLSSGLEARKAHHLSSNSTTNSAHGKLSLALLVRLSSPLSRHATGILIVHRLMEMRMRLVWL</sequence>
<proteinExistence type="predicted"/>
<protein>
    <submittedName>
        <fullName evidence="3 4">Conserved oligomeric Golgi complex subunit 2-like</fullName>
    </submittedName>
</protein>
<feature type="domain" description="COG complex component COG2 C-terminal" evidence="1">
    <location>
        <begin position="2"/>
        <end position="122"/>
    </location>
</feature>
<dbReference type="RefSeq" id="XP_039135112.1">
    <property type="nucleotide sequence ID" value="XM_039279178.1"/>
</dbReference>
<dbReference type="GO" id="GO:0015031">
    <property type="term" value="P:protein transport"/>
    <property type="evidence" value="ECO:0007669"/>
    <property type="project" value="InterPro"/>
</dbReference>
<dbReference type="PANTHER" id="PTHR12961:SF0">
    <property type="entry name" value="CONSERVED OLIGOMERIC GOLGI COMPLEX SUBUNIT 2"/>
    <property type="match status" value="1"/>
</dbReference>
<evidence type="ECO:0000313" key="3">
    <source>
        <dbReference type="RefSeq" id="XP_039135111.1"/>
    </source>
</evidence>
<evidence type="ECO:0000313" key="5">
    <source>
        <dbReference type="RefSeq" id="XP_039135113.1"/>
    </source>
</evidence>
<accession>A0AB40C5N4</accession>
<dbReference type="GeneID" id="120272361"/>
<dbReference type="InterPro" id="IPR024603">
    <property type="entry name" value="COG_complex_COG2_C"/>
</dbReference>
<evidence type="ECO:0000313" key="2">
    <source>
        <dbReference type="Proteomes" id="UP001515500"/>
    </source>
</evidence>
<dbReference type="RefSeq" id="XP_039135113.1">
    <property type="nucleotide sequence ID" value="XM_039279179.1"/>
</dbReference>
<dbReference type="Pfam" id="PF12022">
    <property type="entry name" value="COG2_C"/>
    <property type="match status" value="1"/>
</dbReference>
<evidence type="ECO:0000313" key="4">
    <source>
        <dbReference type="RefSeq" id="XP_039135112.1"/>
    </source>
</evidence>
<dbReference type="AlphaFoldDB" id="A0AB40C5N4"/>
<name>A0AB40C5N4_DIOCR</name>
<dbReference type="RefSeq" id="XP_039135111.1">
    <property type="nucleotide sequence ID" value="XM_039279177.1"/>
</dbReference>
<gene>
    <name evidence="3 4 5" type="primary">LOC120272361</name>
</gene>